<dbReference type="Pfam" id="PF07221">
    <property type="entry name" value="GlcNAc_2-epim"/>
    <property type="match status" value="1"/>
</dbReference>
<dbReference type="SUPFAM" id="SSF48208">
    <property type="entry name" value="Six-hairpin glycosidases"/>
    <property type="match status" value="1"/>
</dbReference>
<keyword evidence="4" id="KW-1185">Reference proteome</keyword>
<dbReference type="Proteomes" id="UP001620514">
    <property type="component" value="Unassembled WGS sequence"/>
</dbReference>
<accession>A0ABW8MMT8</accession>
<name>A0ABW8MMT8_9BURK</name>
<reference evidence="3 4" key="1">
    <citation type="submission" date="2024-10" db="EMBL/GenBank/DDBJ databases">
        <authorList>
            <person name="Deangelis K."/>
            <person name="Huntemann M."/>
            <person name="Clum A."/>
            <person name="Wang J."/>
            <person name="Palaniappan K."/>
            <person name="Ritter S."/>
            <person name="Chen I.-M."/>
            <person name="Stamatis D."/>
            <person name="Reddy T."/>
            <person name="O'Malley R."/>
            <person name="Daum C."/>
            <person name="Ng V."/>
            <person name="Ivanova N."/>
            <person name="Kyrpides N."/>
            <person name="Woyke T."/>
        </authorList>
    </citation>
    <scope>NUCLEOTIDE SEQUENCE [LARGE SCALE GENOMIC DNA]</scope>
    <source>
        <strain evidence="3 4">GAS97</strain>
    </source>
</reference>
<dbReference type="RefSeq" id="WP_404610065.1">
    <property type="nucleotide sequence ID" value="NZ_JBIYDN010000017.1"/>
</dbReference>
<evidence type="ECO:0000256" key="1">
    <source>
        <dbReference type="ARBA" id="ARBA00008558"/>
    </source>
</evidence>
<organism evidence="3 4">
    <name type="scientific">Caballeronia udeis</name>
    <dbReference type="NCBI Taxonomy" id="1232866"/>
    <lineage>
        <taxon>Bacteria</taxon>
        <taxon>Pseudomonadati</taxon>
        <taxon>Pseudomonadota</taxon>
        <taxon>Betaproteobacteria</taxon>
        <taxon>Burkholderiales</taxon>
        <taxon>Burkholderiaceae</taxon>
        <taxon>Caballeronia</taxon>
    </lineage>
</organism>
<dbReference type="PANTHER" id="PTHR15108">
    <property type="entry name" value="N-ACYLGLUCOSAMINE-2-EPIMERASE"/>
    <property type="match status" value="1"/>
</dbReference>
<evidence type="ECO:0000313" key="3">
    <source>
        <dbReference type="EMBL" id="MFK4445009.1"/>
    </source>
</evidence>
<dbReference type="InterPro" id="IPR008928">
    <property type="entry name" value="6-hairpin_glycosidase_sf"/>
</dbReference>
<gene>
    <name evidence="3" type="ORF">ABH943_005031</name>
</gene>
<dbReference type="Gene3D" id="1.50.10.10">
    <property type="match status" value="1"/>
</dbReference>
<evidence type="ECO:0000256" key="2">
    <source>
        <dbReference type="ARBA" id="ARBA00023235"/>
    </source>
</evidence>
<keyword evidence="2" id="KW-0413">Isomerase</keyword>
<dbReference type="InterPro" id="IPR012341">
    <property type="entry name" value="6hp_glycosidase-like_sf"/>
</dbReference>
<dbReference type="InterPro" id="IPR010819">
    <property type="entry name" value="AGE/CE"/>
</dbReference>
<protein>
    <submittedName>
        <fullName evidence="3">Mannose/cellobiose epimerase-like protein (N-acyl-D-glucosamine 2-epimerase family)</fullName>
    </submittedName>
</protein>
<sequence>MHDPDPTAATPPSATALRAHYHHVVLPIWRGPGFNTVLRLAFEAVAEDGRTPLPPQRYRAMACARQLFVFSQAGDIEHADTLFASLRTYFQDTKNGGWFYSVDASGAPHERHKDLYTHAFVIFACAEYAKRAGAAAAKEALAVLEETSVVIERRMAISGGGGGGGGLFSSAMAEDFSTVLGPPLQNPLMHLTEAWLAAREATADPRFDRRLEKLAAAFARAFVHDETGCIAELTIGSANNWLEPGHQFEWLFLAEASRHPAFDAAGLNRALVRGFDFVQRHGVDPETGGVAALLNEQGGVIDSTQRIWAQTEYLRALATHVDESARAQLPAQIARFAGRFLRSQGWIESQSAEGLVMRAELPSTTPYHLATAYAALP</sequence>
<dbReference type="EMBL" id="JBIYDN010000017">
    <property type="protein sequence ID" value="MFK4445009.1"/>
    <property type="molecule type" value="Genomic_DNA"/>
</dbReference>
<comment type="caution">
    <text evidence="3">The sequence shown here is derived from an EMBL/GenBank/DDBJ whole genome shotgun (WGS) entry which is preliminary data.</text>
</comment>
<reference evidence="3 4" key="2">
    <citation type="submission" date="2024-11" db="EMBL/GenBank/DDBJ databases">
        <title>Using genomics to understand microbial adaptation to soil warming.</title>
        <authorList>
            <person name="Deangelis K.M. PhD."/>
        </authorList>
    </citation>
    <scope>NUCLEOTIDE SEQUENCE [LARGE SCALE GENOMIC DNA]</scope>
    <source>
        <strain evidence="3 4">GAS97</strain>
    </source>
</reference>
<evidence type="ECO:0000313" key="4">
    <source>
        <dbReference type="Proteomes" id="UP001620514"/>
    </source>
</evidence>
<proteinExistence type="inferred from homology"/>
<comment type="similarity">
    <text evidence="1">Belongs to the N-acylglucosamine 2-epimerase family.</text>
</comment>